<proteinExistence type="predicted"/>
<gene>
    <name evidence="1" type="ORF">JJB11_25775</name>
</gene>
<dbReference type="EC" id="3.1.-.-" evidence="1"/>
<keyword evidence="1" id="KW-0540">Nuclease</keyword>
<keyword evidence="1" id="KW-0436">Ligase</keyword>
<accession>A0A934TXY7</accession>
<name>A0A934TXY7_9BURK</name>
<keyword evidence="1" id="KW-0378">Hydrolase</keyword>
<reference evidence="1" key="2">
    <citation type="submission" date="2021-01" db="EMBL/GenBank/DDBJ databases">
        <authorList>
            <person name="Kang M."/>
        </authorList>
    </citation>
    <scope>NUCLEOTIDE SEQUENCE</scope>
    <source>
        <strain evidence="1">KACC 17527</strain>
    </source>
</reference>
<dbReference type="Gene3D" id="3.60.15.10">
    <property type="entry name" value="Ribonuclease Z/Hydroxyacylglutathione hydrolase-like"/>
    <property type="match status" value="1"/>
</dbReference>
<dbReference type="AlphaFoldDB" id="A0A934TXY7"/>
<dbReference type="GO" id="GO:0004527">
    <property type="term" value="F:exonuclease activity"/>
    <property type="evidence" value="ECO:0007669"/>
    <property type="project" value="UniProtKB-KW"/>
</dbReference>
<dbReference type="InterPro" id="IPR050698">
    <property type="entry name" value="MBL"/>
</dbReference>
<comment type="caution">
    <text evidence="1">The sequence shown here is derived from an EMBL/GenBank/DDBJ whole genome shotgun (WGS) entry which is preliminary data.</text>
</comment>
<dbReference type="NCBIfam" id="TIGR04122">
    <property type="entry name" value="Xnuc_lig_assoc"/>
    <property type="match status" value="1"/>
</dbReference>
<dbReference type="InterPro" id="IPR026360">
    <property type="entry name" value="Xnuc_lig_assoc"/>
</dbReference>
<organism evidence="1 2">
    <name type="scientific">Ramlibacter ginsenosidimutans</name>
    <dbReference type="NCBI Taxonomy" id="502333"/>
    <lineage>
        <taxon>Bacteria</taxon>
        <taxon>Pseudomonadati</taxon>
        <taxon>Pseudomonadota</taxon>
        <taxon>Betaproteobacteria</taxon>
        <taxon>Burkholderiales</taxon>
        <taxon>Comamonadaceae</taxon>
        <taxon>Ramlibacter</taxon>
    </lineage>
</organism>
<dbReference type="InterPro" id="IPR036866">
    <property type="entry name" value="RibonucZ/Hydroxyglut_hydro"/>
</dbReference>
<dbReference type="SUPFAM" id="SSF56281">
    <property type="entry name" value="Metallo-hydrolase/oxidoreductase"/>
    <property type="match status" value="1"/>
</dbReference>
<dbReference type="EMBL" id="JAEPWM010000024">
    <property type="protein sequence ID" value="MBK6009523.1"/>
    <property type="molecule type" value="Genomic_DNA"/>
</dbReference>
<keyword evidence="2" id="KW-1185">Reference proteome</keyword>
<dbReference type="RefSeq" id="WP_201178192.1">
    <property type="nucleotide sequence ID" value="NZ_JAEPWM010000024.1"/>
</dbReference>
<reference evidence="1" key="1">
    <citation type="journal article" date="2012" name="J. Microbiol. Biotechnol.">
        <title>Ramlibacter ginsenosidimutans sp. nov., with ginsenoside-converting activity.</title>
        <authorList>
            <person name="Wang L."/>
            <person name="An D.S."/>
            <person name="Kim S.G."/>
            <person name="Jin F.X."/>
            <person name="Kim S.C."/>
            <person name="Lee S.T."/>
            <person name="Im W.T."/>
        </authorList>
    </citation>
    <scope>NUCLEOTIDE SEQUENCE</scope>
    <source>
        <strain evidence="1">KACC 17527</strain>
    </source>
</reference>
<protein>
    <submittedName>
        <fullName evidence="1">Ligase-associated DNA damage response exonuclease</fullName>
        <ecNumber evidence="1">3.1.-.-</ecNumber>
    </submittedName>
</protein>
<dbReference type="PANTHER" id="PTHR11203:SF49">
    <property type="entry name" value="BLL1145 PROTEIN"/>
    <property type="match status" value="1"/>
</dbReference>
<evidence type="ECO:0000313" key="1">
    <source>
        <dbReference type="EMBL" id="MBK6009523.1"/>
    </source>
</evidence>
<dbReference type="Proteomes" id="UP000630528">
    <property type="component" value="Unassembled WGS sequence"/>
</dbReference>
<dbReference type="GO" id="GO:0016874">
    <property type="term" value="F:ligase activity"/>
    <property type="evidence" value="ECO:0007669"/>
    <property type="project" value="UniProtKB-KW"/>
</dbReference>
<dbReference type="PANTHER" id="PTHR11203">
    <property type="entry name" value="CLEAVAGE AND POLYADENYLATION SPECIFICITY FACTOR FAMILY MEMBER"/>
    <property type="match status" value="1"/>
</dbReference>
<keyword evidence="1" id="KW-0269">Exonuclease</keyword>
<dbReference type="GO" id="GO:0004521">
    <property type="term" value="F:RNA endonuclease activity"/>
    <property type="evidence" value="ECO:0007669"/>
    <property type="project" value="TreeGrafter"/>
</dbReference>
<evidence type="ECO:0000313" key="2">
    <source>
        <dbReference type="Proteomes" id="UP000630528"/>
    </source>
</evidence>
<sequence>MTAGDLVVHRPEGLYCPPGDFYIDPWRPVARAVITHAHSDHARFGHGHYLAAAPAEGVLRARLGDITLQVLPYGERIVHHGVTLSLHPAGHVLGSAQVRLEHRGAVWVASGDYKVAPDPTCAPFEPVRCDVFITESTFGLPIYRWCPDDEVFADIDTWWARNASHQRASVLCCYSFGKAQRALNGVDPSIGPIIVHGAVRPLNEAYRAAGVSLPDTLMVTEVKDKADLRRCLVVCPPGAAASPWLRRFGDAQTAFASGWMQVRGNRRRGGYDRGFVLSDHADWPGLLEAIAATGAQRVIVTHGSSNAMVRYLQERGLQAEAFQTEYGDDVVEADLQATTPEETK</sequence>